<reference evidence="19" key="1">
    <citation type="journal article" date="2019" name="Int. J. Syst. Evol. Microbiol.">
        <title>The Global Catalogue of Microorganisms (GCM) 10K type strain sequencing project: providing services to taxonomists for standard genome sequencing and annotation.</title>
        <authorList>
            <consortium name="The Broad Institute Genomics Platform"/>
            <consortium name="The Broad Institute Genome Sequencing Center for Infectious Disease"/>
            <person name="Wu L."/>
            <person name="Ma J."/>
        </authorList>
    </citation>
    <scope>NUCLEOTIDE SEQUENCE [LARGE SCALE GENOMIC DNA]</scope>
    <source>
        <strain evidence="19">CCM 2767</strain>
    </source>
</reference>
<dbReference type="Proteomes" id="UP000642180">
    <property type="component" value="Unassembled WGS sequence"/>
</dbReference>
<feature type="domain" description="Secretin/TonB short N-terminal" evidence="17">
    <location>
        <begin position="66"/>
        <end position="117"/>
    </location>
</feature>
<dbReference type="PANTHER" id="PTHR32552:SF68">
    <property type="entry name" value="FERRICHROME OUTER MEMBRANE TRANSPORTER_PHAGE RECEPTOR"/>
    <property type="match status" value="1"/>
</dbReference>
<protein>
    <submittedName>
        <fullName evidence="18">Ligand-gated channel</fullName>
    </submittedName>
</protein>
<dbReference type="InterPro" id="IPR037066">
    <property type="entry name" value="Plug_dom_sf"/>
</dbReference>
<dbReference type="Pfam" id="PF07660">
    <property type="entry name" value="STN"/>
    <property type="match status" value="1"/>
</dbReference>
<keyword evidence="8" id="KW-0408">Iron</keyword>
<evidence type="ECO:0000259" key="17">
    <source>
        <dbReference type="SMART" id="SM00965"/>
    </source>
</evidence>
<evidence type="ECO:0000256" key="11">
    <source>
        <dbReference type="ARBA" id="ARBA00023136"/>
    </source>
</evidence>
<dbReference type="InterPro" id="IPR000531">
    <property type="entry name" value="Beta-barrel_TonB"/>
</dbReference>
<feature type="signal peptide" evidence="16">
    <location>
        <begin position="1"/>
        <end position="29"/>
    </location>
</feature>
<keyword evidence="10 15" id="KW-0798">TonB box</keyword>
<keyword evidence="9" id="KW-0406">Ion transport</keyword>
<dbReference type="GO" id="GO:0038023">
    <property type="term" value="F:signaling receptor activity"/>
    <property type="evidence" value="ECO:0007669"/>
    <property type="project" value="InterPro"/>
</dbReference>
<keyword evidence="4 14" id="KW-1134">Transmembrane beta strand</keyword>
<keyword evidence="7 16" id="KW-0732">Signal</keyword>
<evidence type="ECO:0000256" key="9">
    <source>
        <dbReference type="ARBA" id="ARBA00023065"/>
    </source>
</evidence>
<proteinExistence type="inferred from homology"/>
<evidence type="ECO:0000313" key="19">
    <source>
        <dbReference type="Proteomes" id="UP000642180"/>
    </source>
</evidence>
<gene>
    <name evidence="18" type="ORF">GCM10008066_05170</name>
</gene>
<dbReference type="SMART" id="SM00965">
    <property type="entry name" value="STN"/>
    <property type="match status" value="1"/>
</dbReference>
<evidence type="ECO:0000256" key="1">
    <source>
        <dbReference type="ARBA" id="ARBA00004571"/>
    </source>
</evidence>
<dbReference type="GO" id="GO:0009279">
    <property type="term" value="C:cell outer membrane"/>
    <property type="evidence" value="ECO:0007669"/>
    <property type="project" value="UniProtKB-SubCell"/>
</dbReference>
<evidence type="ECO:0000256" key="5">
    <source>
        <dbReference type="ARBA" id="ARBA00022496"/>
    </source>
</evidence>
<evidence type="ECO:0000256" key="6">
    <source>
        <dbReference type="ARBA" id="ARBA00022692"/>
    </source>
</evidence>
<keyword evidence="11 14" id="KW-0472">Membrane</keyword>
<evidence type="ECO:0000256" key="15">
    <source>
        <dbReference type="RuleBase" id="RU003357"/>
    </source>
</evidence>
<evidence type="ECO:0000256" key="3">
    <source>
        <dbReference type="ARBA" id="ARBA00022448"/>
    </source>
</evidence>
<dbReference type="AlphaFoldDB" id="A0A8J3AN53"/>
<evidence type="ECO:0000256" key="13">
    <source>
        <dbReference type="ARBA" id="ARBA00023237"/>
    </source>
</evidence>
<dbReference type="GO" id="GO:0015344">
    <property type="term" value="F:siderophore uptake transmembrane transporter activity"/>
    <property type="evidence" value="ECO:0007669"/>
    <property type="project" value="TreeGrafter"/>
</dbReference>
<evidence type="ECO:0000256" key="4">
    <source>
        <dbReference type="ARBA" id="ARBA00022452"/>
    </source>
</evidence>
<dbReference type="Gene3D" id="3.55.50.30">
    <property type="match status" value="1"/>
</dbReference>
<keyword evidence="13 14" id="KW-0998">Cell outer membrane</keyword>
<dbReference type="Gene3D" id="2.170.130.10">
    <property type="entry name" value="TonB-dependent receptor, plug domain"/>
    <property type="match status" value="1"/>
</dbReference>
<dbReference type="SUPFAM" id="SSF56935">
    <property type="entry name" value="Porins"/>
    <property type="match status" value="1"/>
</dbReference>
<evidence type="ECO:0000256" key="16">
    <source>
        <dbReference type="SAM" id="SignalP"/>
    </source>
</evidence>
<organism evidence="18 19">
    <name type="scientific">Oxalicibacterium faecigallinarum</name>
    <dbReference type="NCBI Taxonomy" id="573741"/>
    <lineage>
        <taxon>Bacteria</taxon>
        <taxon>Pseudomonadati</taxon>
        <taxon>Pseudomonadota</taxon>
        <taxon>Betaproteobacteria</taxon>
        <taxon>Burkholderiales</taxon>
        <taxon>Oxalobacteraceae</taxon>
        <taxon>Oxalicibacterium</taxon>
    </lineage>
</organism>
<keyword evidence="3 14" id="KW-0813">Transport</keyword>
<dbReference type="Pfam" id="PF00593">
    <property type="entry name" value="TonB_dep_Rec_b-barrel"/>
    <property type="match status" value="1"/>
</dbReference>
<dbReference type="GO" id="GO:0015891">
    <property type="term" value="P:siderophore transport"/>
    <property type="evidence" value="ECO:0007669"/>
    <property type="project" value="InterPro"/>
</dbReference>
<dbReference type="InterPro" id="IPR010105">
    <property type="entry name" value="TonB_sidphr_rcpt"/>
</dbReference>
<comment type="subcellular location">
    <subcellularLocation>
        <location evidence="1 14">Cell outer membrane</location>
        <topology evidence="1 14">Multi-pass membrane protein</topology>
    </subcellularLocation>
</comment>
<comment type="similarity">
    <text evidence="2 14 15">Belongs to the TonB-dependent receptor family.</text>
</comment>
<keyword evidence="19" id="KW-1185">Reference proteome</keyword>
<dbReference type="EMBL" id="BMDI01000001">
    <property type="protein sequence ID" value="GGI16679.1"/>
    <property type="molecule type" value="Genomic_DNA"/>
</dbReference>
<dbReference type="InterPro" id="IPR036942">
    <property type="entry name" value="Beta-barrel_TonB_sf"/>
</dbReference>
<dbReference type="FunFam" id="2.170.130.10:FF:000001">
    <property type="entry name" value="Catecholate siderophore TonB-dependent receptor"/>
    <property type="match status" value="1"/>
</dbReference>
<dbReference type="FunFam" id="2.40.170.20:FF:000005">
    <property type="entry name" value="TonB-dependent siderophore receptor"/>
    <property type="match status" value="1"/>
</dbReference>
<dbReference type="InterPro" id="IPR012910">
    <property type="entry name" value="Plug_dom"/>
</dbReference>
<evidence type="ECO:0000256" key="7">
    <source>
        <dbReference type="ARBA" id="ARBA00022729"/>
    </source>
</evidence>
<keyword evidence="5" id="KW-0410">Iron transport</keyword>
<dbReference type="InterPro" id="IPR011662">
    <property type="entry name" value="Secretin/TonB_short_N"/>
</dbReference>
<feature type="chain" id="PRO_5035194462" evidence="16">
    <location>
        <begin position="30"/>
        <end position="789"/>
    </location>
</feature>
<sequence length="789" mass="86351">MHPIPPRRFAKRPLVLALMFALSAVNAYAQTATTPAIKAADALHDYRIPAGPLGSTLIEIARQANVTISVNPQLVQGLQAPAIQGRLHVNQAVQQALAGQKLELARTANGTLTVQSRTSDSPQGAETTLPVVQVNGSDAIGYVALRGGSATKTDTPLLETPMSISVITRAQMDAQAVQTVEQSLRYTAGVLTEITGYDLRYASLNIRGFDATLYRDGLRVFKSGTYGDWLADPQGIERVEVLKGPVATLYGQGGPGGLVNQVSKRPVDASINDVTVSAGNHARYQTTFDFNRSLNEDGSLLFRVNGLARDAKTQTDYSQDNRFYVAPALTWKPNAATSLTILADYTQDRMTPKSWWPNESLLKTYNGRSIPVRAFAGEPGFDHYNRDMASLAYLFEHRFDDTLVLRHNVRYADFKLDYQHVYARDVVANTTRVNRSALISRVNSRVLTADTHLQKDLNTGSVKHKLLVGVDYQDFSGTEDLNTSGTASQLDIFNPVYGGAVTVPSLVRSTATVKQYGLYLQDQMKWGQWIVNAGLRRDKAETSRASGATTIQVDDGKTTGNLGLLYLFNNGLAPYASYSTSFAPVIGTNFNGTPQPETGEQFEIGMKYQPVGSNSFLAASLFDLRKQNVTTVDPNNPARRVQTGEVRSRGLELEGKASLTRRLDLIASYTWLDPEITKSNTAAELGKMPFQTVRHTSKLWIDYTFSNDVLPGWGIGAGVRKVGKSVADVPANLYFNPGYTLVDAAVHYQSGPIRFSLNAANLFDKVTLANRAQFYGQGRTITATLGYRW</sequence>
<comment type="caution">
    <text evidence="18">The sequence shown here is derived from an EMBL/GenBank/DDBJ whole genome shotgun (WGS) entry which is preliminary data.</text>
</comment>
<dbReference type="Pfam" id="PF07715">
    <property type="entry name" value="Plug"/>
    <property type="match status" value="1"/>
</dbReference>
<dbReference type="InterPro" id="IPR039426">
    <property type="entry name" value="TonB-dep_rcpt-like"/>
</dbReference>
<dbReference type="PANTHER" id="PTHR32552">
    <property type="entry name" value="FERRICHROME IRON RECEPTOR-RELATED"/>
    <property type="match status" value="1"/>
</dbReference>
<dbReference type="CDD" id="cd01347">
    <property type="entry name" value="ligand_gated_channel"/>
    <property type="match status" value="1"/>
</dbReference>
<evidence type="ECO:0000256" key="2">
    <source>
        <dbReference type="ARBA" id="ARBA00009810"/>
    </source>
</evidence>
<dbReference type="PROSITE" id="PS52016">
    <property type="entry name" value="TONB_DEPENDENT_REC_3"/>
    <property type="match status" value="1"/>
</dbReference>
<keyword evidence="6 14" id="KW-0812">Transmembrane</keyword>
<evidence type="ECO:0000256" key="14">
    <source>
        <dbReference type="PROSITE-ProRule" id="PRU01360"/>
    </source>
</evidence>
<keyword evidence="12" id="KW-0675">Receptor</keyword>
<dbReference type="NCBIfam" id="TIGR01783">
    <property type="entry name" value="TonB-siderophor"/>
    <property type="match status" value="1"/>
</dbReference>
<accession>A0A8J3AN53</accession>
<evidence type="ECO:0000256" key="8">
    <source>
        <dbReference type="ARBA" id="ARBA00023004"/>
    </source>
</evidence>
<name>A0A8J3AN53_9BURK</name>
<evidence type="ECO:0000256" key="10">
    <source>
        <dbReference type="ARBA" id="ARBA00023077"/>
    </source>
</evidence>
<evidence type="ECO:0000313" key="18">
    <source>
        <dbReference type="EMBL" id="GGI16679.1"/>
    </source>
</evidence>
<evidence type="ECO:0000256" key="12">
    <source>
        <dbReference type="ARBA" id="ARBA00023170"/>
    </source>
</evidence>
<dbReference type="Gene3D" id="2.40.170.20">
    <property type="entry name" value="TonB-dependent receptor, beta-barrel domain"/>
    <property type="match status" value="1"/>
</dbReference>